<evidence type="ECO:0000313" key="1">
    <source>
        <dbReference type="EMBL" id="KAF9445690.1"/>
    </source>
</evidence>
<organism evidence="1 2">
    <name type="scientific">Macrolepiota fuliginosa MF-IS2</name>
    <dbReference type="NCBI Taxonomy" id="1400762"/>
    <lineage>
        <taxon>Eukaryota</taxon>
        <taxon>Fungi</taxon>
        <taxon>Dikarya</taxon>
        <taxon>Basidiomycota</taxon>
        <taxon>Agaricomycotina</taxon>
        <taxon>Agaricomycetes</taxon>
        <taxon>Agaricomycetidae</taxon>
        <taxon>Agaricales</taxon>
        <taxon>Agaricineae</taxon>
        <taxon>Agaricaceae</taxon>
        <taxon>Macrolepiota</taxon>
    </lineage>
</organism>
<dbReference type="AlphaFoldDB" id="A0A9P6C1I8"/>
<proteinExistence type="predicted"/>
<sequence>MVVWRTVRRGNRRYNHNRTKLMENKSERLGKRPKGAGTRELTNAVLAILNAMVVLEEEQCRGTGGRRTNQSPTKLGDCVALVCFVVASVGLRLTPTSPFEVAA</sequence>
<reference evidence="1" key="1">
    <citation type="submission" date="2020-11" db="EMBL/GenBank/DDBJ databases">
        <authorList>
            <consortium name="DOE Joint Genome Institute"/>
            <person name="Ahrendt S."/>
            <person name="Riley R."/>
            <person name="Andreopoulos W."/>
            <person name="Labutti K."/>
            <person name="Pangilinan J."/>
            <person name="Ruiz-Duenas F.J."/>
            <person name="Barrasa J.M."/>
            <person name="Sanchez-Garcia M."/>
            <person name="Camarero S."/>
            <person name="Miyauchi S."/>
            <person name="Serrano A."/>
            <person name="Linde D."/>
            <person name="Babiker R."/>
            <person name="Drula E."/>
            <person name="Ayuso-Fernandez I."/>
            <person name="Pacheco R."/>
            <person name="Padilla G."/>
            <person name="Ferreira P."/>
            <person name="Barriuso J."/>
            <person name="Kellner H."/>
            <person name="Castanera R."/>
            <person name="Alfaro M."/>
            <person name="Ramirez L."/>
            <person name="Pisabarro A.G."/>
            <person name="Kuo A."/>
            <person name="Tritt A."/>
            <person name="Lipzen A."/>
            <person name="He G."/>
            <person name="Yan M."/>
            <person name="Ng V."/>
            <person name="Cullen D."/>
            <person name="Martin F."/>
            <person name="Rosso M.-N."/>
            <person name="Henrissat B."/>
            <person name="Hibbett D."/>
            <person name="Martinez A.T."/>
            <person name="Grigoriev I.V."/>
        </authorList>
    </citation>
    <scope>NUCLEOTIDE SEQUENCE</scope>
    <source>
        <strain evidence="1">MF-IS2</strain>
    </source>
</reference>
<protein>
    <submittedName>
        <fullName evidence="1">Uncharacterized protein</fullName>
    </submittedName>
</protein>
<dbReference type="EMBL" id="MU151287">
    <property type="protein sequence ID" value="KAF9445690.1"/>
    <property type="molecule type" value="Genomic_DNA"/>
</dbReference>
<dbReference type="Proteomes" id="UP000807342">
    <property type="component" value="Unassembled WGS sequence"/>
</dbReference>
<comment type="caution">
    <text evidence="1">The sequence shown here is derived from an EMBL/GenBank/DDBJ whole genome shotgun (WGS) entry which is preliminary data.</text>
</comment>
<name>A0A9P6C1I8_9AGAR</name>
<evidence type="ECO:0000313" key="2">
    <source>
        <dbReference type="Proteomes" id="UP000807342"/>
    </source>
</evidence>
<accession>A0A9P6C1I8</accession>
<gene>
    <name evidence="1" type="ORF">P691DRAFT_784901</name>
</gene>
<keyword evidence="2" id="KW-1185">Reference proteome</keyword>